<dbReference type="AlphaFoldDB" id="A0A0D1WUP5"/>
<dbReference type="VEuPathDB" id="FungiDB:PV10_04230"/>
<evidence type="ECO:0008006" key="11">
    <source>
        <dbReference type="Google" id="ProtNLM"/>
    </source>
</evidence>
<evidence type="ECO:0000313" key="10">
    <source>
        <dbReference type="Proteomes" id="UP000054302"/>
    </source>
</evidence>
<dbReference type="STRING" id="212818.A0A0D1WUP5"/>
<evidence type="ECO:0000256" key="6">
    <source>
        <dbReference type="ARBA" id="ARBA00023125"/>
    </source>
</evidence>
<dbReference type="RefSeq" id="XP_016224554.1">
    <property type="nucleotide sequence ID" value="XM_016368766.1"/>
</dbReference>
<keyword evidence="2" id="KW-0645">Protease</keyword>
<evidence type="ECO:0000256" key="2">
    <source>
        <dbReference type="ARBA" id="ARBA00022670"/>
    </source>
</evidence>
<feature type="compositionally biased region" description="Polar residues" evidence="8">
    <location>
        <begin position="421"/>
        <end position="438"/>
    </location>
</feature>
<organism evidence="9 10">
    <name type="scientific">Exophiala mesophila</name>
    <name type="common">Black yeast-like fungus</name>
    <dbReference type="NCBI Taxonomy" id="212818"/>
    <lineage>
        <taxon>Eukaryota</taxon>
        <taxon>Fungi</taxon>
        <taxon>Dikarya</taxon>
        <taxon>Ascomycota</taxon>
        <taxon>Pezizomycotina</taxon>
        <taxon>Eurotiomycetes</taxon>
        <taxon>Chaetothyriomycetidae</taxon>
        <taxon>Chaetothyriales</taxon>
        <taxon>Herpotrichiellaceae</taxon>
        <taxon>Exophiala</taxon>
    </lineage>
</organism>
<keyword evidence="3" id="KW-0227">DNA damage</keyword>
<dbReference type="HOGENOM" id="CLU_035990_0_3_1"/>
<evidence type="ECO:0000256" key="7">
    <source>
        <dbReference type="ARBA" id="ARBA00023239"/>
    </source>
</evidence>
<dbReference type="EMBL" id="KN847522">
    <property type="protein sequence ID" value="KIV92980.1"/>
    <property type="molecule type" value="Genomic_DNA"/>
</dbReference>
<feature type="compositionally biased region" description="Low complexity" evidence="8">
    <location>
        <begin position="104"/>
        <end position="114"/>
    </location>
</feature>
<dbReference type="GO" id="GO:0003697">
    <property type="term" value="F:single-stranded DNA binding"/>
    <property type="evidence" value="ECO:0007669"/>
    <property type="project" value="InterPro"/>
</dbReference>
<dbReference type="PANTHER" id="PTHR13604">
    <property type="entry name" value="DC12-RELATED"/>
    <property type="match status" value="1"/>
</dbReference>
<protein>
    <recommendedName>
        <fullName evidence="11">DUF159 domain protein</fullName>
    </recommendedName>
</protein>
<keyword evidence="6" id="KW-0238">DNA-binding</keyword>
<proteinExistence type="inferred from homology"/>
<dbReference type="GO" id="GO:0016829">
    <property type="term" value="F:lyase activity"/>
    <property type="evidence" value="ECO:0007669"/>
    <property type="project" value="UniProtKB-KW"/>
</dbReference>
<dbReference type="GeneID" id="27322075"/>
<dbReference type="Gene3D" id="3.90.1680.10">
    <property type="entry name" value="SOS response associated peptidase-like"/>
    <property type="match status" value="1"/>
</dbReference>
<keyword evidence="5" id="KW-0190">Covalent protein-DNA linkage</keyword>
<keyword evidence="10" id="KW-1185">Reference proteome</keyword>
<dbReference type="InterPro" id="IPR003738">
    <property type="entry name" value="SRAP"/>
</dbReference>
<accession>A0A0D1WUP5</accession>
<dbReference type="GO" id="GO:0006508">
    <property type="term" value="P:proteolysis"/>
    <property type="evidence" value="ECO:0007669"/>
    <property type="project" value="UniProtKB-KW"/>
</dbReference>
<dbReference type="GO" id="GO:0008233">
    <property type="term" value="F:peptidase activity"/>
    <property type="evidence" value="ECO:0007669"/>
    <property type="project" value="UniProtKB-KW"/>
</dbReference>
<dbReference type="InterPro" id="IPR036590">
    <property type="entry name" value="SRAP-like"/>
</dbReference>
<reference evidence="9 10" key="1">
    <citation type="submission" date="2015-01" db="EMBL/GenBank/DDBJ databases">
        <title>The Genome Sequence of Exophiala mesophila CBS40295.</title>
        <authorList>
            <consortium name="The Broad Institute Genomics Platform"/>
            <person name="Cuomo C."/>
            <person name="de Hoog S."/>
            <person name="Gorbushina A."/>
            <person name="Stielow B."/>
            <person name="Teixiera M."/>
            <person name="Abouelleil A."/>
            <person name="Chapman S.B."/>
            <person name="Priest M."/>
            <person name="Young S.K."/>
            <person name="Wortman J."/>
            <person name="Nusbaum C."/>
            <person name="Birren B."/>
        </authorList>
    </citation>
    <scope>NUCLEOTIDE SEQUENCE [LARGE SCALE GENOMIC DNA]</scope>
    <source>
        <strain evidence="9 10">CBS 40295</strain>
    </source>
</reference>
<evidence type="ECO:0000256" key="1">
    <source>
        <dbReference type="ARBA" id="ARBA00008136"/>
    </source>
</evidence>
<evidence type="ECO:0000256" key="4">
    <source>
        <dbReference type="ARBA" id="ARBA00022801"/>
    </source>
</evidence>
<gene>
    <name evidence="9" type="ORF">PV10_04230</name>
</gene>
<feature type="region of interest" description="Disordered" evidence="8">
    <location>
        <begin position="340"/>
        <end position="475"/>
    </location>
</feature>
<keyword evidence="7" id="KW-0456">Lyase</keyword>
<dbReference type="SUPFAM" id="SSF143081">
    <property type="entry name" value="BB1717-like"/>
    <property type="match status" value="1"/>
</dbReference>
<dbReference type="Proteomes" id="UP000054302">
    <property type="component" value="Unassembled WGS sequence"/>
</dbReference>
<dbReference type="GO" id="GO:0106300">
    <property type="term" value="P:protein-DNA covalent cross-linking repair"/>
    <property type="evidence" value="ECO:0007669"/>
    <property type="project" value="InterPro"/>
</dbReference>
<evidence type="ECO:0000256" key="3">
    <source>
        <dbReference type="ARBA" id="ARBA00022763"/>
    </source>
</evidence>
<feature type="compositionally biased region" description="Basic and acidic residues" evidence="8">
    <location>
        <begin position="407"/>
        <end position="416"/>
    </location>
</feature>
<comment type="similarity">
    <text evidence="1">Belongs to the SOS response-associated peptidase family.</text>
</comment>
<evidence type="ECO:0000256" key="5">
    <source>
        <dbReference type="ARBA" id="ARBA00023124"/>
    </source>
</evidence>
<sequence>MCGRYALGIPQFPHCYGTTVSDSNKTQKRASFVRYQLQQQGLPVDEAPDDDEARETYNFPPGAYGLVYRADVPDQGVRDEAEVEAEAEGDAEGERHVDHNDNDTSTSTSLTTPTPDKKYKYQIKVMKWGLIPFWTKRSPDYSSMLRTINCRDDSLAEPRGMWNTMKQRKRCIVVAQGFYEWLKKGPNSKDKIPHFVKRKDGNLMCFAGLWDCVRYEDDNNDDNNDKKKEGSKEKLYTYTIITTDSNKQLSFLHDRMPVILDPNSDEMKLWLNPAKNKWTKELQAMLKPFDGELECYPVDKDVGKVGNNSASFIVPVDSKENKKNIANFFGNAANKLQKTTKTTMTTADPDKETKVKKEAGEARDTVDHNGREDNAPLPVPKSQSSVGASVGDKRSAQDDDDDDDQEDLKSGRDPHSVKQIKLSTSPSPAKSFSPTKVSTAKKPRSATSNKDNTLKTSPSKKQEPGTQRITNFFGR</sequence>
<dbReference type="Pfam" id="PF02586">
    <property type="entry name" value="SRAP"/>
    <property type="match status" value="1"/>
</dbReference>
<name>A0A0D1WUP5_EXOME</name>
<dbReference type="OrthoDB" id="2111841at2759"/>
<feature type="compositionally biased region" description="Acidic residues" evidence="8">
    <location>
        <begin position="81"/>
        <end position="91"/>
    </location>
</feature>
<feature type="compositionally biased region" description="Polar residues" evidence="8">
    <location>
        <begin position="445"/>
        <end position="475"/>
    </location>
</feature>
<keyword evidence="4" id="KW-0378">Hydrolase</keyword>
<evidence type="ECO:0000256" key="8">
    <source>
        <dbReference type="SAM" id="MobiDB-lite"/>
    </source>
</evidence>
<feature type="compositionally biased region" description="Basic and acidic residues" evidence="8">
    <location>
        <begin position="92"/>
        <end position="102"/>
    </location>
</feature>
<feature type="compositionally biased region" description="Basic and acidic residues" evidence="8">
    <location>
        <begin position="348"/>
        <end position="374"/>
    </location>
</feature>
<feature type="region of interest" description="Disordered" evidence="8">
    <location>
        <begin position="77"/>
        <end position="114"/>
    </location>
</feature>
<dbReference type="OMA" id="GMWTTMK"/>
<dbReference type="PANTHER" id="PTHR13604:SF0">
    <property type="entry name" value="ABASIC SITE PROCESSING PROTEIN HMCES"/>
    <property type="match status" value="1"/>
</dbReference>
<evidence type="ECO:0000313" key="9">
    <source>
        <dbReference type="EMBL" id="KIV92980.1"/>
    </source>
</evidence>